<organism evidence="1">
    <name type="scientific">Albugo laibachii Nc14</name>
    <dbReference type="NCBI Taxonomy" id="890382"/>
    <lineage>
        <taxon>Eukaryota</taxon>
        <taxon>Sar</taxon>
        <taxon>Stramenopiles</taxon>
        <taxon>Oomycota</taxon>
        <taxon>Peronosporomycetes</taxon>
        <taxon>Albuginales</taxon>
        <taxon>Albuginaceae</taxon>
        <taxon>Albugo</taxon>
    </lineage>
</organism>
<dbReference type="AlphaFoldDB" id="F0X1Q0"/>
<sequence length="114" mass="13661">MHREWDIIAEVDAEFVFLRKGYFGRMIELMWPMRQIMMQDQIMAYSNTFESYFSIKDKALVCMNKTRTDYVLGVKSSNCVIRQRHSLSKVGKQIFRFAHKNYNSLFTWQLLSTN</sequence>
<proteinExistence type="predicted"/>
<dbReference type="HOGENOM" id="CLU_2125710_0_0_1"/>
<reference evidence="1" key="2">
    <citation type="submission" date="2011-02" db="EMBL/GenBank/DDBJ databases">
        <authorList>
            <person name="MacLean D."/>
        </authorList>
    </citation>
    <scope>NUCLEOTIDE SEQUENCE</scope>
</reference>
<protein>
    <submittedName>
        <fullName evidence="1">AlNc14C665G12364 protein</fullName>
    </submittedName>
</protein>
<gene>
    <name evidence="1" type="primary">AlNc14C665G12364</name>
    <name evidence="1" type="ORF">ALNC14_138920</name>
</gene>
<reference evidence="1" key="1">
    <citation type="journal article" date="2011" name="PLoS Biol.">
        <title>Gene gain and loss during evolution of obligate parasitism in the white rust pathogen of Arabidopsis thaliana.</title>
        <authorList>
            <person name="Kemen E."/>
            <person name="Gardiner A."/>
            <person name="Schultz-Larsen T."/>
            <person name="Kemen A.C."/>
            <person name="Balmuth A.L."/>
            <person name="Robert-Seilaniantz A."/>
            <person name="Bailey K."/>
            <person name="Holub E."/>
            <person name="Studholme D.J."/>
            <person name="Maclean D."/>
            <person name="Jones J.D."/>
        </authorList>
    </citation>
    <scope>NUCLEOTIDE SEQUENCE</scope>
</reference>
<dbReference type="EMBL" id="FR824657">
    <property type="protein sequence ID" value="CCA27748.1"/>
    <property type="molecule type" value="Genomic_DNA"/>
</dbReference>
<accession>F0X1Q0</accession>
<evidence type="ECO:0000313" key="1">
    <source>
        <dbReference type="EMBL" id="CCA27748.1"/>
    </source>
</evidence>
<name>F0X1Q0_9STRA</name>